<evidence type="ECO:0000256" key="3">
    <source>
        <dbReference type="ARBA" id="ARBA00022475"/>
    </source>
</evidence>
<dbReference type="RefSeq" id="WP_216130352.1">
    <property type="nucleotide sequence ID" value="NZ_CP064782.1"/>
</dbReference>
<comment type="subcellular location">
    <subcellularLocation>
        <location evidence="1">Cell membrane</location>
        <topology evidence="1">Multi-pass membrane protein</topology>
    </subcellularLocation>
</comment>
<evidence type="ECO:0000313" key="9">
    <source>
        <dbReference type="EMBL" id="QWT47755.1"/>
    </source>
</evidence>
<keyword evidence="2" id="KW-0813">Transport</keyword>
<protein>
    <submittedName>
        <fullName evidence="9">MFS transporter</fullName>
    </submittedName>
</protein>
<feature type="transmembrane region" description="Helical" evidence="7">
    <location>
        <begin position="261"/>
        <end position="279"/>
    </location>
</feature>
<accession>A0A975SK30</accession>
<evidence type="ECO:0000256" key="2">
    <source>
        <dbReference type="ARBA" id="ARBA00022448"/>
    </source>
</evidence>
<dbReference type="Pfam" id="PF05977">
    <property type="entry name" value="MFS_3"/>
    <property type="match status" value="1"/>
</dbReference>
<feature type="transmembrane region" description="Helical" evidence="7">
    <location>
        <begin position="371"/>
        <end position="395"/>
    </location>
</feature>
<feature type="transmembrane region" description="Helical" evidence="7">
    <location>
        <begin position="21"/>
        <end position="41"/>
    </location>
</feature>
<dbReference type="PANTHER" id="PTHR23513:SF9">
    <property type="entry name" value="ENTEROBACTIN EXPORTER ENTS"/>
    <property type="match status" value="1"/>
</dbReference>
<feature type="transmembrane region" description="Helical" evidence="7">
    <location>
        <begin position="291"/>
        <end position="311"/>
    </location>
</feature>
<name>A0A975SK30_9RHOO</name>
<dbReference type="CDD" id="cd06173">
    <property type="entry name" value="MFS_MefA_like"/>
    <property type="match status" value="1"/>
</dbReference>
<dbReference type="PANTHER" id="PTHR23513">
    <property type="entry name" value="INTEGRAL MEMBRANE EFFLUX PROTEIN-RELATED"/>
    <property type="match status" value="1"/>
</dbReference>
<gene>
    <name evidence="9" type="ORF">Azoinq_07645</name>
</gene>
<feature type="transmembrane region" description="Helical" evidence="7">
    <location>
        <begin position="176"/>
        <end position="194"/>
    </location>
</feature>
<dbReference type="KEGG" id="aiq:Azoinq_07645"/>
<evidence type="ECO:0000256" key="7">
    <source>
        <dbReference type="SAM" id="Phobius"/>
    </source>
</evidence>
<dbReference type="GO" id="GO:0005886">
    <property type="term" value="C:plasma membrane"/>
    <property type="evidence" value="ECO:0007669"/>
    <property type="project" value="UniProtKB-SubCell"/>
</dbReference>
<dbReference type="GO" id="GO:0022857">
    <property type="term" value="F:transmembrane transporter activity"/>
    <property type="evidence" value="ECO:0007669"/>
    <property type="project" value="InterPro"/>
</dbReference>
<organism evidence="9 10">
    <name type="scientific">Azospira inquinata</name>
    <dbReference type="NCBI Taxonomy" id="2785627"/>
    <lineage>
        <taxon>Bacteria</taxon>
        <taxon>Pseudomonadati</taxon>
        <taxon>Pseudomonadota</taxon>
        <taxon>Betaproteobacteria</taxon>
        <taxon>Rhodocyclales</taxon>
        <taxon>Rhodocyclaceae</taxon>
        <taxon>Azospira</taxon>
    </lineage>
</organism>
<feature type="domain" description="Major facilitator superfamily (MFS) profile" evidence="8">
    <location>
        <begin position="216"/>
        <end position="415"/>
    </location>
</feature>
<dbReference type="InterPro" id="IPR010290">
    <property type="entry name" value="TM_effector"/>
</dbReference>
<reference evidence="9" key="1">
    <citation type="submission" date="2020-11" db="EMBL/GenBank/DDBJ databases">
        <title>Azospira inquinata sp. nov.</title>
        <authorList>
            <person name="Moe W.M."/>
            <person name="Mikes M.C."/>
        </authorList>
    </citation>
    <scope>NUCLEOTIDE SEQUENCE</scope>
    <source>
        <strain evidence="9">Azo-3</strain>
    </source>
</reference>
<dbReference type="InterPro" id="IPR020846">
    <property type="entry name" value="MFS_dom"/>
</dbReference>
<dbReference type="PROSITE" id="PS50850">
    <property type="entry name" value="MFS"/>
    <property type="match status" value="1"/>
</dbReference>
<evidence type="ECO:0000256" key="4">
    <source>
        <dbReference type="ARBA" id="ARBA00022692"/>
    </source>
</evidence>
<keyword evidence="5 7" id="KW-1133">Transmembrane helix</keyword>
<evidence type="ECO:0000256" key="6">
    <source>
        <dbReference type="ARBA" id="ARBA00023136"/>
    </source>
</evidence>
<evidence type="ECO:0000259" key="8">
    <source>
        <dbReference type="PROSITE" id="PS50850"/>
    </source>
</evidence>
<keyword evidence="4 7" id="KW-0812">Transmembrane</keyword>
<keyword evidence="10" id="KW-1185">Reference proteome</keyword>
<evidence type="ECO:0000256" key="1">
    <source>
        <dbReference type="ARBA" id="ARBA00004651"/>
    </source>
</evidence>
<dbReference type="Proteomes" id="UP000683428">
    <property type="component" value="Chromosome"/>
</dbReference>
<keyword evidence="3" id="KW-1003">Cell membrane</keyword>
<dbReference type="EMBL" id="CP064782">
    <property type="protein sequence ID" value="QWT47755.1"/>
    <property type="molecule type" value="Genomic_DNA"/>
</dbReference>
<keyword evidence="6 7" id="KW-0472">Membrane</keyword>
<feature type="transmembrane region" description="Helical" evidence="7">
    <location>
        <begin position="224"/>
        <end position="249"/>
    </location>
</feature>
<evidence type="ECO:0000313" key="10">
    <source>
        <dbReference type="Proteomes" id="UP000683428"/>
    </source>
</evidence>
<proteinExistence type="predicted"/>
<evidence type="ECO:0000256" key="5">
    <source>
        <dbReference type="ARBA" id="ARBA00022989"/>
    </source>
</evidence>
<sequence>MVSPALSHPPSPFDLPPFRRFLAARVATTMAYLMVAVAVGWQVYDLTRRPLDLGLVGLAQFIPALLLVLVVGLVADRYPRQRIAALSQGTGLFICLALALLSGLGLIRETLIFALVFAIGASRAFESPTMQALAPSLVPTDLFPRAAAWYGSATQGAVILGPALGGLLYLAGPTTVYGVAAGLYALAAGLTAGLPQSKAAPRAPAPVGLESLFAGIAFIRSRQVMLGAISLDMFAVLLGGATALLPVYARDILHTGSWGLGLLRSAPAIGAVTMALVLARHPLKRGVGRIMLKAVAVFGLGTLVFALSPWFSLSLLALTVMGAADMISVVVRSSLVQLQTPDAMRGRVSAVNAMFIGTSNQLGEFESGLTAAWFGTVPAVVLGGLGTLAVVALWWRLFPRLRDADRLEAEADPGS</sequence>
<dbReference type="AlphaFoldDB" id="A0A975SK30"/>
<feature type="transmembrane region" description="Helical" evidence="7">
    <location>
        <begin position="53"/>
        <end position="74"/>
    </location>
</feature>